<dbReference type="Proteomes" id="UP000031473">
    <property type="component" value="Unassembled WGS sequence"/>
</dbReference>
<keyword evidence="3 6" id="KW-0479">Metal-binding</keyword>
<evidence type="ECO:0000256" key="5">
    <source>
        <dbReference type="ARBA" id="ARBA00023002"/>
    </source>
</evidence>
<dbReference type="InterPro" id="IPR002328">
    <property type="entry name" value="ADH_Zn_CS"/>
</dbReference>
<dbReference type="GO" id="GO:0008270">
    <property type="term" value="F:zinc ion binding"/>
    <property type="evidence" value="ECO:0007669"/>
    <property type="project" value="InterPro"/>
</dbReference>
<evidence type="ECO:0000313" key="10">
    <source>
        <dbReference type="Proteomes" id="UP000031473"/>
    </source>
</evidence>
<evidence type="ECO:0000259" key="7">
    <source>
        <dbReference type="Pfam" id="PF00107"/>
    </source>
</evidence>
<comment type="similarity">
    <text evidence="2 6">Belongs to the zinc-containing alcohol dehydrogenase family.</text>
</comment>
<dbReference type="PROSITE" id="PS00059">
    <property type="entry name" value="ADH_ZINC"/>
    <property type="match status" value="1"/>
</dbReference>
<gene>
    <name evidence="9" type="ORF">OA86_13965</name>
</gene>
<accession>A0A0C1F274</accession>
<proteinExistence type="inferred from homology"/>
<protein>
    <submittedName>
        <fullName evidence="9">Alcohol dehydrogenase</fullName>
    </submittedName>
</protein>
<dbReference type="SUPFAM" id="SSF50129">
    <property type="entry name" value="GroES-like"/>
    <property type="match status" value="1"/>
</dbReference>
<comment type="caution">
    <text evidence="9">The sequence shown here is derived from an EMBL/GenBank/DDBJ whole genome shotgun (WGS) entry which is preliminary data.</text>
</comment>
<keyword evidence="10" id="KW-1185">Reference proteome</keyword>
<dbReference type="InterPro" id="IPR013149">
    <property type="entry name" value="ADH-like_C"/>
</dbReference>
<evidence type="ECO:0000313" key="9">
    <source>
        <dbReference type="EMBL" id="KIA86048.1"/>
    </source>
</evidence>
<dbReference type="Gene3D" id="3.40.50.720">
    <property type="entry name" value="NAD(P)-binding Rossmann-like Domain"/>
    <property type="match status" value="1"/>
</dbReference>
<feature type="domain" description="Alcohol dehydrogenase-like C-terminal" evidence="7">
    <location>
        <begin position="177"/>
        <end position="297"/>
    </location>
</feature>
<comment type="cofactor">
    <cofactor evidence="1 6">
        <name>Zn(2+)</name>
        <dbReference type="ChEBI" id="CHEBI:29105"/>
    </cofactor>
</comment>
<dbReference type="PANTHER" id="PTHR42813">
    <property type="entry name" value="ZINC-TYPE ALCOHOL DEHYDROGENASE-LIKE"/>
    <property type="match status" value="1"/>
</dbReference>
<name>A0A0C1F274_9FLAO</name>
<dbReference type="Gene3D" id="3.90.180.10">
    <property type="entry name" value="Medium-chain alcohol dehydrogenases, catalytic domain"/>
    <property type="match status" value="1"/>
</dbReference>
<dbReference type="GO" id="GO:0016491">
    <property type="term" value="F:oxidoreductase activity"/>
    <property type="evidence" value="ECO:0007669"/>
    <property type="project" value="UniProtKB-KW"/>
</dbReference>
<dbReference type="STRING" id="266749.SAMN05421876_11634"/>
<dbReference type="InterPro" id="IPR013154">
    <property type="entry name" value="ADH-like_N"/>
</dbReference>
<evidence type="ECO:0000256" key="3">
    <source>
        <dbReference type="ARBA" id="ARBA00022723"/>
    </source>
</evidence>
<sequence length="344" mass="36958">MKALVYNGPGKIELKQVPKPVIEKQTDALVKIIKTTICGTDLGILHGKTPTVKSGTTLGHEGIGIVEEVGTSVTNFKKGDHVIISCITSDGTCEYCKKQLYSHCEDGGWILGHLINGTQAEYVRIPHANNSLYLIPPNVDEEALVMLSDILPTGFEIGVIAGNVKPGDTIAIVGAGPIGMAALLTAQFYSPAKIYMIDVDDNRLKMSKKFGATHTINSGSEDAIKRIMAETKDGVDVAIEAVGIPATFDICQKIVRPGGNLANIGVHGKPVNLQIQDLWIQNITITMGLVNTNTTSMLLKTVTSGKLNPKKLITHHFQLDDILIAYKVFGNAAKEKALKVIIEP</sequence>
<evidence type="ECO:0000256" key="1">
    <source>
        <dbReference type="ARBA" id="ARBA00001947"/>
    </source>
</evidence>
<dbReference type="EMBL" id="JSYL01000015">
    <property type="protein sequence ID" value="KIA86048.1"/>
    <property type="molecule type" value="Genomic_DNA"/>
</dbReference>
<dbReference type="Pfam" id="PF08240">
    <property type="entry name" value="ADH_N"/>
    <property type="match status" value="1"/>
</dbReference>
<dbReference type="InterPro" id="IPR011032">
    <property type="entry name" value="GroES-like_sf"/>
</dbReference>
<dbReference type="PANTHER" id="PTHR42813:SF4">
    <property type="entry name" value="NADP-DEPENDENT ISOPROPANOL DEHYDROGENASE"/>
    <property type="match status" value="1"/>
</dbReference>
<dbReference type="CDD" id="cd08286">
    <property type="entry name" value="FDH_like_ADH2"/>
    <property type="match status" value="1"/>
</dbReference>
<evidence type="ECO:0000256" key="6">
    <source>
        <dbReference type="RuleBase" id="RU361277"/>
    </source>
</evidence>
<dbReference type="OrthoDB" id="9787435at2"/>
<dbReference type="Pfam" id="PF00107">
    <property type="entry name" value="ADH_zinc_N"/>
    <property type="match status" value="1"/>
</dbReference>
<evidence type="ECO:0000256" key="2">
    <source>
        <dbReference type="ARBA" id="ARBA00008072"/>
    </source>
</evidence>
<keyword evidence="4 6" id="KW-0862">Zinc</keyword>
<keyword evidence="5" id="KW-0560">Oxidoreductase</keyword>
<dbReference type="InterPro" id="IPR036291">
    <property type="entry name" value="NAD(P)-bd_dom_sf"/>
</dbReference>
<evidence type="ECO:0000256" key="4">
    <source>
        <dbReference type="ARBA" id="ARBA00022833"/>
    </source>
</evidence>
<reference evidence="9 10" key="1">
    <citation type="submission" date="2014-10" db="EMBL/GenBank/DDBJ databases">
        <title>Kaistella jeonii genome.</title>
        <authorList>
            <person name="Clayton J.T."/>
            <person name="Newman J.D."/>
        </authorList>
    </citation>
    <scope>NUCLEOTIDE SEQUENCE [LARGE SCALE GENOMIC DNA]</scope>
    <source>
        <strain evidence="9 10">DSM 17048</strain>
    </source>
</reference>
<dbReference type="SUPFAM" id="SSF51735">
    <property type="entry name" value="NAD(P)-binding Rossmann-fold domains"/>
    <property type="match status" value="1"/>
</dbReference>
<feature type="domain" description="Alcohol dehydrogenase-like N-terminal" evidence="8">
    <location>
        <begin position="25"/>
        <end position="129"/>
    </location>
</feature>
<dbReference type="AlphaFoldDB" id="A0A0C1F274"/>
<evidence type="ECO:0000259" key="8">
    <source>
        <dbReference type="Pfam" id="PF08240"/>
    </source>
</evidence>
<organism evidence="9 10">
    <name type="scientific">Kaistella jeonii</name>
    <dbReference type="NCBI Taxonomy" id="266749"/>
    <lineage>
        <taxon>Bacteria</taxon>
        <taxon>Pseudomonadati</taxon>
        <taxon>Bacteroidota</taxon>
        <taxon>Flavobacteriia</taxon>
        <taxon>Flavobacteriales</taxon>
        <taxon>Weeksellaceae</taxon>
        <taxon>Chryseobacterium group</taxon>
        <taxon>Kaistella</taxon>
    </lineage>
</organism>